<gene>
    <name evidence="1" type="ORF">PCOR1329_LOCUS68573</name>
</gene>
<keyword evidence="2" id="KW-1185">Reference proteome</keyword>
<proteinExistence type="predicted"/>
<reference evidence="1" key="1">
    <citation type="submission" date="2023-10" db="EMBL/GenBank/DDBJ databases">
        <authorList>
            <person name="Chen Y."/>
            <person name="Shah S."/>
            <person name="Dougan E. K."/>
            <person name="Thang M."/>
            <person name="Chan C."/>
        </authorList>
    </citation>
    <scope>NUCLEOTIDE SEQUENCE [LARGE SCALE GENOMIC DNA]</scope>
</reference>
<protein>
    <submittedName>
        <fullName evidence="1">Uncharacterized protein</fullName>
    </submittedName>
</protein>
<dbReference type="EMBL" id="CAUYUJ010018950">
    <property type="protein sequence ID" value="CAK0887547.1"/>
    <property type="molecule type" value="Genomic_DNA"/>
</dbReference>
<organism evidence="1 2">
    <name type="scientific">Prorocentrum cordatum</name>
    <dbReference type="NCBI Taxonomy" id="2364126"/>
    <lineage>
        <taxon>Eukaryota</taxon>
        <taxon>Sar</taxon>
        <taxon>Alveolata</taxon>
        <taxon>Dinophyceae</taxon>
        <taxon>Prorocentrales</taxon>
        <taxon>Prorocentraceae</taxon>
        <taxon>Prorocentrum</taxon>
    </lineage>
</organism>
<comment type="caution">
    <text evidence="1">The sequence shown here is derived from an EMBL/GenBank/DDBJ whole genome shotgun (WGS) entry which is preliminary data.</text>
</comment>
<evidence type="ECO:0000313" key="1">
    <source>
        <dbReference type="EMBL" id="CAK0887547.1"/>
    </source>
</evidence>
<accession>A0ABN9WLT2</accession>
<dbReference type="Proteomes" id="UP001189429">
    <property type="component" value="Unassembled WGS sequence"/>
</dbReference>
<sequence length="119" mass="13201">MLIRPTAFPPSLGQPECVSRAVVFGIAAKQHGEEQEHFASAVEACVLNSSSRRMHSGEDFAAVFSCHQHYRDTQQDLIFKIQCVCERCITISFPHRICASRASAARPAAVELSLHFLLM</sequence>
<name>A0ABN9WLT2_9DINO</name>
<evidence type="ECO:0000313" key="2">
    <source>
        <dbReference type="Proteomes" id="UP001189429"/>
    </source>
</evidence>